<dbReference type="Proteomes" id="UP000178270">
    <property type="component" value="Unassembled WGS sequence"/>
</dbReference>
<evidence type="ECO:0000256" key="9">
    <source>
        <dbReference type="RuleBase" id="RU365087"/>
    </source>
</evidence>
<keyword evidence="5 9" id="KW-0653">Protein transport</keyword>
<dbReference type="Pfam" id="PF03840">
    <property type="entry name" value="SecG"/>
    <property type="match status" value="1"/>
</dbReference>
<comment type="similarity">
    <text evidence="2 9">Belongs to the SecG family.</text>
</comment>
<keyword evidence="8 9" id="KW-0472">Membrane</keyword>
<comment type="caution">
    <text evidence="9">Lacks conserved residue(s) required for the propagation of feature annotation.</text>
</comment>
<dbReference type="AlphaFoldDB" id="A0A1F4U1N7"/>
<dbReference type="GO" id="GO:0015450">
    <property type="term" value="F:protein-transporting ATPase activity"/>
    <property type="evidence" value="ECO:0007669"/>
    <property type="project" value="UniProtKB-UniRule"/>
</dbReference>
<protein>
    <recommendedName>
        <fullName evidence="9">Protein-export membrane protein SecG</fullName>
    </recommendedName>
</protein>
<comment type="subcellular location">
    <subcellularLocation>
        <location evidence="9">Cell membrane</location>
        <topology evidence="9">Multi-pass membrane protein</topology>
    </subcellularLocation>
    <subcellularLocation>
        <location evidence="1">Membrane</location>
        <topology evidence="1">Multi-pass membrane protein</topology>
    </subcellularLocation>
</comment>
<sequence>MSISLLKVLQIIFALILTFLILPQSKGGSLSSSVGSAFTMYRSKRGAEKFIFVSTIVLSIAIVINSILILLFS</sequence>
<comment type="function">
    <text evidence="9">Involved in protein export. Participates in an early event of protein translocation.</text>
</comment>
<evidence type="ECO:0000256" key="3">
    <source>
        <dbReference type="ARBA" id="ARBA00022448"/>
    </source>
</evidence>
<organism evidence="10 11">
    <name type="scientific">candidate division WWE3 bacterium RBG_13_37_7</name>
    <dbReference type="NCBI Taxonomy" id="1802609"/>
    <lineage>
        <taxon>Bacteria</taxon>
        <taxon>Katanobacteria</taxon>
    </lineage>
</organism>
<gene>
    <name evidence="10" type="ORF">A3K42_02015</name>
</gene>
<keyword evidence="4 9" id="KW-0812">Transmembrane</keyword>
<evidence type="ECO:0000313" key="11">
    <source>
        <dbReference type="Proteomes" id="UP000178270"/>
    </source>
</evidence>
<evidence type="ECO:0000256" key="5">
    <source>
        <dbReference type="ARBA" id="ARBA00022927"/>
    </source>
</evidence>
<proteinExistence type="inferred from homology"/>
<evidence type="ECO:0000313" key="10">
    <source>
        <dbReference type="EMBL" id="OGC38781.1"/>
    </source>
</evidence>
<dbReference type="GO" id="GO:0005886">
    <property type="term" value="C:plasma membrane"/>
    <property type="evidence" value="ECO:0007669"/>
    <property type="project" value="UniProtKB-SubCell"/>
</dbReference>
<name>A0A1F4U1N7_UNCKA</name>
<evidence type="ECO:0000256" key="8">
    <source>
        <dbReference type="ARBA" id="ARBA00023136"/>
    </source>
</evidence>
<evidence type="ECO:0000256" key="6">
    <source>
        <dbReference type="ARBA" id="ARBA00022989"/>
    </source>
</evidence>
<evidence type="ECO:0000256" key="4">
    <source>
        <dbReference type="ARBA" id="ARBA00022692"/>
    </source>
</evidence>
<keyword evidence="3 9" id="KW-0813">Transport</keyword>
<dbReference type="EMBL" id="MEUS01000015">
    <property type="protein sequence ID" value="OGC38781.1"/>
    <property type="molecule type" value="Genomic_DNA"/>
</dbReference>
<keyword evidence="7 9" id="KW-0811">Translocation</keyword>
<comment type="caution">
    <text evidence="10">The sequence shown here is derived from an EMBL/GenBank/DDBJ whole genome shotgun (WGS) entry which is preliminary data.</text>
</comment>
<evidence type="ECO:0000256" key="1">
    <source>
        <dbReference type="ARBA" id="ARBA00004141"/>
    </source>
</evidence>
<dbReference type="InterPro" id="IPR004692">
    <property type="entry name" value="SecG"/>
</dbReference>
<reference evidence="10 11" key="1">
    <citation type="journal article" date="2016" name="Nat. Commun.">
        <title>Thousands of microbial genomes shed light on interconnected biogeochemical processes in an aquifer system.</title>
        <authorList>
            <person name="Anantharaman K."/>
            <person name="Brown C.T."/>
            <person name="Hug L.A."/>
            <person name="Sharon I."/>
            <person name="Castelle C.J."/>
            <person name="Probst A.J."/>
            <person name="Thomas B.C."/>
            <person name="Singh A."/>
            <person name="Wilkins M.J."/>
            <person name="Karaoz U."/>
            <person name="Brodie E.L."/>
            <person name="Williams K.H."/>
            <person name="Hubbard S.S."/>
            <person name="Banfield J.F."/>
        </authorList>
    </citation>
    <scope>NUCLEOTIDE SEQUENCE [LARGE SCALE GENOMIC DNA]</scope>
</reference>
<keyword evidence="9" id="KW-1003">Cell membrane</keyword>
<evidence type="ECO:0000256" key="2">
    <source>
        <dbReference type="ARBA" id="ARBA00008445"/>
    </source>
</evidence>
<feature type="transmembrane region" description="Helical" evidence="9">
    <location>
        <begin position="51"/>
        <end position="72"/>
    </location>
</feature>
<keyword evidence="6 9" id="KW-1133">Transmembrane helix</keyword>
<dbReference type="GO" id="GO:0009306">
    <property type="term" value="P:protein secretion"/>
    <property type="evidence" value="ECO:0007669"/>
    <property type="project" value="UniProtKB-UniRule"/>
</dbReference>
<dbReference type="NCBIfam" id="TIGR00810">
    <property type="entry name" value="secG"/>
    <property type="match status" value="1"/>
</dbReference>
<accession>A0A1F4U1N7</accession>
<evidence type="ECO:0000256" key="7">
    <source>
        <dbReference type="ARBA" id="ARBA00023010"/>
    </source>
</evidence>